<dbReference type="EMBL" id="LNRQ01000009">
    <property type="protein sequence ID" value="KZM83578.1"/>
    <property type="molecule type" value="Genomic_DNA"/>
</dbReference>
<proteinExistence type="predicted"/>
<organism evidence="3">
    <name type="scientific">Daucus carota subsp. sativus</name>
    <name type="common">Carrot</name>
    <dbReference type="NCBI Taxonomy" id="79200"/>
    <lineage>
        <taxon>Eukaryota</taxon>
        <taxon>Viridiplantae</taxon>
        <taxon>Streptophyta</taxon>
        <taxon>Embryophyta</taxon>
        <taxon>Tracheophyta</taxon>
        <taxon>Spermatophyta</taxon>
        <taxon>Magnoliopsida</taxon>
        <taxon>eudicotyledons</taxon>
        <taxon>Gunneridae</taxon>
        <taxon>Pentapetalae</taxon>
        <taxon>asterids</taxon>
        <taxon>campanulids</taxon>
        <taxon>Apiales</taxon>
        <taxon>Apiaceae</taxon>
        <taxon>Apioideae</taxon>
        <taxon>Scandiceae</taxon>
        <taxon>Daucinae</taxon>
        <taxon>Daucus</taxon>
        <taxon>Daucus sect. Daucus</taxon>
    </lineage>
</organism>
<dbReference type="Gramene" id="KZM83578">
    <property type="protein sequence ID" value="KZM83578"/>
    <property type="gene ID" value="DCAR_031147"/>
</dbReference>
<evidence type="ECO:0000256" key="2">
    <source>
        <dbReference type="SAM" id="SignalP"/>
    </source>
</evidence>
<feature type="compositionally biased region" description="Pro residues" evidence="1">
    <location>
        <begin position="92"/>
        <end position="102"/>
    </location>
</feature>
<reference evidence="3" key="1">
    <citation type="journal article" date="2016" name="Nat. Genet.">
        <title>A high-quality carrot genome assembly provides new insights into carotenoid accumulation and asterid genome evolution.</title>
        <authorList>
            <person name="Iorizzo M."/>
            <person name="Ellison S."/>
            <person name="Senalik D."/>
            <person name="Zeng P."/>
            <person name="Satapoomin P."/>
            <person name="Huang J."/>
            <person name="Bowman M."/>
            <person name="Iovene M."/>
            <person name="Sanseverino W."/>
            <person name="Cavagnaro P."/>
            <person name="Yildiz M."/>
            <person name="Macko-Podgorni A."/>
            <person name="Moranska E."/>
            <person name="Grzebelus E."/>
            <person name="Grzebelus D."/>
            <person name="Ashrafi H."/>
            <person name="Zheng Z."/>
            <person name="Cheng S."/>
            <person name="Spooner D."/>
            <person name="Van Deynze A."/>
            <person name="Simon P."/>
        </authorList>
    </citation>
    <scope>NUCLEOTIDE SEQUENCE [LARGE SCALE GENOMIC DNA]</scope>
    <source>
        <tissue evidence="3">Leaf</tissue>
    </source>
</reference>
<evidence type="ECO:0000256" key="1">
    <source>
        <dbReference type="SAM" id="MobiDB-lite"/>
    </source>
</evidence>
<name>A0A175YKC7_DAUCS</name>
<feature type="chain" id="PRO_5008044671" evidence="2">
    <location>
        <begin position="23"/>
        <end position="112"/>
    </location>
</feature>
<feature type="signal peptide" evidence="2">
    <location>
        <begin position="1"/>
        <end position="22"/>
    </location>
</feature>
<keyword evidence="2" id="KW-0732">Signal</keyword>
<evidence type="ECO:0000313" key="3">
    <source>
        <dbReference type="EMBL" id="KZM83578.1"/>
    </source>
</evidence>
<accession>A0A175YKC7</accession>
<dbReference type="AlphaFoldDB" id="A0A175YKC7"/>
<protein>
    <submittedName>
        <fullName evidence="3">Uncharacterized protein</fullName>
    </submittedName>
</protein>
<sequence>MAFLTKLNLAALLFILISICMACSKGDIRNSNWFSDWQSGFRKHDLINFDNAGALTNIESQRGTWSESLRVKLPPPPSPFKRPCGPHMKANPPSPPPSPPAPGLVADPSEAT</sequence>
<comment type="caution">
    <text evidence="3">The sequence shown here is derived from an EMBL/GenBank/DDBJ whole genome shotgun (WGS) entry which is preliminary data.</text>
</comment>
<feature type="region of interest" description="Disordered" evidence="1">
    <location>
        <begin position="66"/>
        <end position="112"/>
    </location>
</feature>
<gene>
    <name evidence="3" type="ORF">DCAR_031147</name>
</gene>